<dbReference type="EMBL" id="JAIWYP010000003">
    <property type="protein sequence ID" value="KAH3857742.1"/>
    <property type="molecule type" value="Genomic_DNA"/>
</dbReference>
<proteinExistence type="predicted"/>
<evidence type="ECO:0000313" key="3">
    <source>
        <dbReference type="Proteomes" id="UP000828390"/>
    </source>
</evidence>
<gene>
    <name evidence="2" type="ORF">DPMN_100355</name>
</gene>
<feature type="region of interest" description="Disordered" evidence="1">
    <location>
        <begin position="67"/>
        <end position="153"/>
    </location>
</feature>
<dbReference type="Proteomes" id="UP000828390">
    <property type="component" value="Unassembled WGS sequence"/>
</dbReference>
<organism evidence="2 3">
    <name type="scientific">Dreissena polymorpha</name>
    <name type="common">Zebra mussel</name>
    <name type="synonym">Mytilus polymorpha</name>
    <dbReference type="NCBI Taxonomy" id="45954"/>
    <lineage>
        <taxon>Eukaryota</taxon>
        <taxon>Metazoa</taxon>
        <taxon>Spiralia</taxon>
        <taxon>Lophotrochozoa</taxon>
        <taxon>Mollusca</taxon>
        <taxon>Bivalvia</taxon>
        <taxon>Autobranchia</taxon>
        <taxon>Heteroconchia</taxon>
        <taxon>Euheterodonta</taxon>
        <taxon>Imparidentia</taxon>
        <taxon>Neoheterodontei</taxon>
        <taxon>Myida</taxon>
        <taxon>Dreissenoidea</taxon>
        <taxon>Dreissenidae</taxon>
        <taxon>Dreissena</taxon>
    </lineage>
</organism>
<evidence type="ECO:0000256" key="1">
    <source>
        <dbReference type="SAM" id="MobiDB-lite"/>
    </source>
</evidence>
<protein>
    <submittedName>
        <fullName evidence="2">Uncharacterized protein</fullName>
    </submittedName>
</protein>
<name>A0A9D4LI34_DREPO</name>
<sequence>MLQHQSPGKMAIVLYNGNLINIRPYGEILFAGLCLMALVKDIDQCQTNWHLPFGHYPYVTGYRTGNNQSPVIRDRSGYRSPVRPTGQRGPVRSPVPPTSHRSTETSPVTSLTHRSTGNGPVTGPTHRSTETDPVTGPTHLSPETGPVTSHWSDPLVTSHRCDPPVTGHLLLMIGPTHRAPTYRSPYYLSPVNTTDRPPNTGQHAPIINRSTKQTFFFIGLFHFFVANAHSSTSSDYGAVLALGINWQHQSSVTTVSRSMPDGIGQGLRPMPDHLAAAIRSLPGDNTGHSMTGTSSGNGPVTGDWSAHWSGHRSPGTGPVTGLGSGHWSSINSYRSGDRSMLPVTGQYYRAARHQLFLFFFKGIWVDVVHDLLYGSGLRSSSHNPDRPMVAQKIVVQRSSQSLYDYPRTLPHRSDLLSHEADFMRIQQFSTYTSGRYQATSAEETLFCQGFNPRCFCKERVH</sequence>
<dbReference type="AlphaFoldDB" id="A0A9D4LI34"/>
<keyword evidence="3" id="KW-1185">Reference proteome</keyword>
<evidence type="ECO:0000313" key="2">
    <source>
        <dbReference type="EMBL" id="KAH3857742.1"/>
    </source>
</evidence>
<reference evidence="2" key="1">
    <citation type="journal article" date="2019" name="bioRxiv">
        <title>The Genome of the Zebra Mussel, Dreissena polymorpha: A Resource for Invasive Species Research.</title>
        <authorList>
            <person name="McCartney M.A."/>
            <person name="Auch B."/>
            <person name="Kono T."/>
            <person name="Mallez S."/>
            <person name="Zhang Y."/>
            <person name="Obille A."/>
            <person name="Becker A."/>
            <person name="Abrahante J.E."/>
            <person name="Garbe J."/>
            <person name="Badalamenti J.P."/>
            <person name="Herman A."/>
            <person name="Mangelson H."/>
            <person name="Liachko I."/>
            <person name="Sullivan S."/>
            <person name="Sone E.D."/>
            <person name="Koren S."/>
            <person name="Silverstein K.A.T."/>
            <person name="Beckman K.B."/>
            <person name="Gohl D.M."/>
        </authorList>
    </citation>
    <scope>NUCLEOTIDE SEQUENCE</scope>
    <source>
        <strain evidence="2">Duluth1</strain>
        <tissue evidence="2">Whole animal</tissue>
    </source>
</reference>
<feature type="compositionally biased region" description="Polar residues" evidence="1">
    <location>
        <begin position="104"/>
        <end position="119"/>
    </location>
</feature>
<accession>A0A9D4LI34</accession>
<comment type="caution">
    <text evidence="2">The sequence shown here is derived from an EMBL/GenBank/DDBJ whole genome shotgun (WGS) entry which is preliminary data.</text>
</comment>
<reference evidence="2" key="2">
    <citation type="submission" date="2020-11" db="EMBL/GenBank/DDBJ databases">
        <authorList>
            <person name="McCartney M.A."/>
            <person name="Auch B."/>
            <person name="Kono T."/>
            <person name="Mallez S."/>
            <person name="Becker A."/>
            <person name="Gohl D.M."/>
            <person name="Silverstein K.A.T."/>
            <person name="Koren S."/>
            <person name="Bechman K.B."/>
            <person name="Herman A."/>
            <person name="Abrahante J.E."/>
            <person name="Garbe J."/>
        </authorList>
    </citation>
    <scope>NUCLEOTIDE SEQUENCE</scope>
    <source>
        <strain evidence="2">Duluth1</strain>
        <tissue evidence="2">Whole animal</tissue>
    </source>
</reference>